<name>A0A9D1RDY5_9FIRM</name>
<dbReference type="PANTHER" id="PTHR38456">
    <property type="entry name" value="CYCLIC DI-AMP RECEPTOR A"/>
    <property type="match status" value="1"/>
</dbReference>
<dbReference type="SUPFAM" id="SSF54913">
    <property type="entry name" value="GlnB-like"/>
    <property type="match status" value="1"/>
</dbReference>
<accession>A0A9D1RDY5</accession>
<protein>
    <submittedName>
        <fullName evidence="1">Cyclic-di-AMP receptor</fullName>
    </submittedName>
</protein>
<dbReference type="InterPro" id="IPR015867">
    <property type="entry name" value="N-reg_PII/ATP_PRibTrfase_C"/>
</dbReference>
<sequence length="107" mass="11835">MKLIIAIVSNKDVENVFENLSKSGFRATKISTMGQFLEGGHTSLFIGIEDSKVDEAFDVLQSSVTKRIVKQHGVQSTLKGTLLKQPVDVEEFGGIAFVINVEEFKKF</sequence>
<dbReference type="InterPro" id="IPR010375">
    <property type="entry name" value="CdAMP_rec"/>
</dbReference>
<reference evidence="1" key="2">
    <citation type="submission" date="2021-04" db="EMBL/GenBank/DDBJ databases">
        <authorList>
            <person name="Gilroy R."/>
        </authorList>
    </citation>
    <scope>NUCLEOTIDE SEQUENCE</scope>
    <source>
        <strain evidence="1">421</strain>
    </source>
</reference>
<dbReference type="Pfam" id="PF06153">
    <property type="entry name" value="CdAMP_rec"/>
    <property type="match status" value="1"/>
</dbReference>
<dbReference type="PANTHER" id="PTHR38456:SF1">
    <property type="entry name" value="CYCLIC DI-AMP RECEPTOR A"/>
    <property type="match status" value="1"/>
</dbReference>
<proteinExistence type="predicted"/>
<organism evidence="1 2">
    <name type="scientific">Candidatus Eubacterium faecipullorum</name>
    <dbReference type="NCBI Taxonomy" id="2838571"/>
    <lineage>
        <taxon>Bacteria</taxon>
        <taxon>Bacillati</taxon>
        <taxon>Bacillota</taxon>
        <taxon>Clostridia</taxon>
        <taxon>Eubacteriales</taxon>
        <taxon>Eubacteriaceae</taxon>
        <taxon>Eubacterium</taxon>
    </lineage>
</organism>
<reference evidence="1" key="1">
    <citation type="journal article" date="2021" name="PeerJ">
        <title>Extensive microbial diversity within the chicken gut microbiome revealed by metagenomics and culture.</title>
        <authorList>
            <person name="Gilroy R."/>
            <person name="Ravi A."/>
            <person name="Getino M."/>
            <person name="Pursley I."/>
            <person name="Horton D.L."/>
            <person name="Alikhan N.F."/>
            <person name="Baker D."/>
            <person name="Gharbi K."/>
            <person name="Hall N."/>
            <person name="Watson M."/>
            <person name="Adriaenssens E.M."/>
            <person name="Foster-Nyarko E."/>
            <person name="Jarju S."/>
            <person name="Secka A."/>
            <person name="Antonio M."/>
            <person name="Oren A."/>
            <person name="Chaudhuri R.R."/>
            <person name="La Ragione R."/>
            <person name="Hildebrand F."/>
            <person name="Pallen M.J."/>
        </authorList>
    </citation>
    <scope>NUCLEOTIDE SEQUENCE</scope>
    <source>
        <strain evidence="1">421</strain>
    </source>
</reference>
<evidence type="ECO:0000313" key="2">
    <source>
        <dbReference type="Proteomes" id="UP000824205"/>
    </source>
</evidence>
<gene>
    <name evidence="1" type="ORF">IAA48_05405</name>
</gene>
<evidence type="ECO:0000313" key="1">
    <source>
        <dbReference type="EMBL" id="HIW85914.1"/>
    </source>
</evidence>
<dbReference type="Proteomes" id="UP000824205">
    <property type="component" value="Unassembled WGS sequence"/>
</dbReference>
<dbReference type="EMBL" id="DXGE01000024">
    <property type="protein sequence ID" value="HIW85914.1"/>
    <property type="molecule type" value="Genomic_DNA"/>
</dbReference>
<comment type="caution">
    <text evidence="1">The sequence shown here is derived from an EMBL/GenBank/DDBJ whole genome shotgun (WGS) entry which is preliminary data.</text>
</comment>
<dbReference type="AlphaFoldDB" id="A0A9D1RDY5"/>
<dbReference type="InterPro" id="IPR011322">
    <property type="entry name" value="N-reg_PII-like_a/b"/>
</dbReference>
<keyword evidence="1" id="KW-0675">Receptor</keyword>
<dbReference type="Gene3D" id="3.30.70.120">
    <property type="match status" value="1"/>
</dbReference>